<organism evidence="1 2">
    <name type="scientific">Diaphorina citri</name>
    <name type="common">Asian citrus psyllid</name>
    <dbReference type="NCBI Taxonomy" id="121845"/>
    <lineage>
        <taxon>Eukaryota</taxon>
        <taxon>Metazoa</taxon>
        <taxon>Ecdysozoa</taxon>
        <taxon>Arthropoda</taxon>
        <taxon>Hexapoda</taxon>
        <taxon>Insecta</taxon>
        <taxon>Pterygota</taxon>
        <taxon>Neoptera</taxon>
        <taxon>Paraneoptera</taxon>
        <taxon>Hemiptera</taxon>
        <taxon>Sternorrhyncha</taxon>
        <taxon>Psylloidea</taxon>
        <taxon>Psyllidae</taxon>
        <taxon>Diaphorininae</taxon>
        <taxon>Diaphorina</taxon>
    </lineage>
</organism>
<keyword evidence="1" id="KW-1185">Reference proteome</keyword>
<dbReference type="GeneID" id="103507232"/>
<dbReference type="AlphaFoldDB" id="A0A3Q0INY0"/>
<evidence type="ECO:0000313" key="1">
    <source>
        <dbReference type="Proteomes" id="UP000079169"/>
    </source>
</evidence>
<dbReference type="Proteomes" id="UP000079169">
    <property type="component" value="Unplaced"/>
</dbReference>
<reference evidence="2" key="1">
    <citation type="submission" date="2025-08" db="UniProtKB">
        <authorList>
            <consortium name="RefSeq"/>
        </authorList>
    </citation>
    <scope>IDENTIFICATION</scope>
</reference>
<evidence type="ECO:0000313" key="2">
    <source>
        <dbReference type="RefSeq" id="XP_026677947.1"/>
    </source>
</evidence>
<protein>
    <submittedName>
        <fullName evidence="2">Uncharacterized protein LOC103507232</fullName>
    </submittedName>
</protein>
<dbReference type="Gene3D" id="1.20.120.230">
    <property type="entry name" value="Alpha-catenin/vinculin-like"/>
    <property type="match status" value="1"/>
</dbReference>
<dbReference type="KEGG" id="dci:103507232"/>
<proteinExistence type="predicted"/>
<sequence length="108" mass="12435">MFAINCSNASFNHQCIFSMRCCIASLESLEDTLVPALIAYYTDSDNQSKRLLLKTLSNHWSDEIVLLENLLHRVIDTAAMSKIMRYNTWLLSEHIIDRLVAVELLVYL</sequence>
<accession>A0A3Q0INY0</accession>
<gene>
    <name evidence="2" type="primary">LOC103507232</name>
</gene>
<dbReference type="RefSeq" id="XP_026677947.1">
    <property type="nucleotide sequence ID" value="XM_026822146.1"/>
</dbReference>
<dbReference type="PaxDb" id="121845-A0A3Q0INY0"/>
<name>A0A3Q0INY0_DIACI</name>